<keyword evidence="2" id="KW-1185">Reference proteome</keyword>
<name>A0ABR9DSM5_9MICO</name>
<dbReference type="InterPro" id="IPR029057">
    <property type="entry name" value="PRTase-like"/>
</dbReference>
<accession>A0ABR9DSM5</accession>
<reference evidence="1 2" key="1">
    <citation type="submission" date="2020-09" db="EMBL/GenBank/DDBJ databases">
        <title>Flavimobilis rhizosphaerae sp. nov., isolated from rhizosphere soil of Spartina alterniflora.</title>
        <authorList>
            <person name="Hanqin C."/>
        </authorList>
    </citation>
    <scope>NUCLEOTIDE SEQUENCE [LARGE SCALE GENOMIC DNA]</scope>
    <source>
        <strain evidence="1 2">GY 10621</strain>
    </source>
</reference>
<comment type="caution">
    <text evidence="1">The sequence shown here is derived from an EMBL/GenBank/DDBJ whole genome shotgun (WGS) entry which is preliminary data.</text>
</comment>
<protein>
    <submittedName>
        <fullName evidence="1">ComF family protein</fullName>
    </submittedName>
</protein>
<dbReference type="InterPro" id="IPR051910">
    <property type="entry name" value="ComF/GntX_DNA_util-trans"/>
</dbReference>
<dbReference type="SUPFAM" id="SSF53271">
    <property type="entry name" value="PRTase-like"/>
    <property type="match status" value="1"/>
</dbReference>
<sequence>MDPARWRPLARLGDLVVPLACAGCGARGVVLCLSCVMLLGEPRRCEQGAPRLDRTDGLPPLPVWALAALRGPVHGLVVAWKDGGRRDVDAALAEVMDSAGCTLARVVRAATSGPVAVVPVPSSPRSTLRRGCVPVEVLAAGLVRGLRAGGVDARRDEGALRRRAWVRDQAGLGRDARGRNLAGALVARAGDASTPVVVVDDVLTTGATLAAVHDTLVAAGRCVLGAVVLAATPGT</sequence>
<dbReference type="Gene3D" id="3.40.50.2020">
    <property type="match status" value="1"/>
</dbReference>
<gene>
    <name evidence="1" type="ORF">IGS67_05575</name>
</gene>
<evidence type="ECO:0000313" key="2">
    <source>
        <dbReference type="Proteomes" id="UP000642107"/>
    </source>
</evidence>
<dbReference type="PANTHER" id="PTHR47505">
    <property type="entry name" value="DNA UTILIZATION PROTEIN YHGH"/>
    <property type="match status" value="1"/>
</dbReference>
<dbReference type="EMBL" id="JACZDF010000002">
    <property type="protein sequence ID" value="MBD9698965.1"/>
    <property type="molecule type" value="Genomic_DNA"/>
</dbReference>
<proteinExistence type="predicted"/>
<evidence type="ECO:0000313" key="1">
    <source>
        <dbReference type="EMBL" id="MBD9698965.1"/>
    </source>
</evidence>
<dbReference type="PANTHER" id="PTHR47505:SF1">
    <property type="entry name" value="DNA UTILIZATION PROTEIN YHGH"/>
    <property type="match status" value="1"/>
</dbReference>
<dbReference type="Proteomes" id="UP000642107">
    <property type="component" value="Unassembled WGS sequence"/>
</dbReference>
<organism evidence="1 2">
    <name type="scientific">Flavimobilis rhizosphaerae</name>
    <dbReference type="NCBI Taxonomy" id="2775421"/>
    <lineage>
        <taxon>Bacteria</taxon>
        <taxon>Bacillati</taxon>
        <taxon>Actinomycetota</taxon>
        <taxon>Actinomycetes</taxon>
        <taxon>Micrococcales</taxon>
        <taxon>Jonesiaceae</taxon>
        <taxon>Flavimobilis</taxon>
    </lineage>
</organism>
<dbReference type="RefSeq" id="WP_192278650.1">
    <property type="nucleotide sequence ID" value="NZ_JACZDF010000002.1"/>
</dbReference>